<sequence length="507" mass="57228">MANAQNISKAIKDIDDVFLNPPARNGLYGNILKSVSIENVRGIKEKIEFNWPVSVIAGINGSGKTTFLQMCSTAYVKEQGGRHFKVGDWIRGALKGETSAIDLPAKVGFTFWDDTIGFDVPYSPSRTRWEYPKKASILRNVYFIGISNFAPRIEKKDRVNIFKSQIEIRNTKSVDSKITASISQILEIPYTKSELLTVGIKKGEWSDTFPKLERNGISYTEPHMGAGEQKIVRLIEFLESLPKKSLILLEEPELTLHPDAQKGLGWYLMTLSKRNGHQIIIATHSQDIFDTLPPQARKLIIRDKIGHVSVLYNIPEFYAARELSKSVKTNKDIIFVEDTKAKALLSEIFQRYNRSLFENTTIIPVGNTDDVKKMVTLFYSEGQRVIGIRDADIGESPDESLFSLPGQSCIEKELLDEANIIAAEQFLNGITTAFKKCSALVSQQQLSATDKSKKIFNMIFPELSITEAKFMDRIILCWIETHKDEIKNFVQKIANKLNYTIAQSNSE</sequence>
<proteinExistence type="predicted"/>
<organism evidence="2 3">
    <name type="scientific">Leptospira barantonii</name>
    <dbReference type="NCBI Taxonomy" id="2023184"/>
    <lineage>
        <taxon>Bacteria</taxon>
        <taxon>Pseudomonadati</taxon>
        <taxon>Spirochaetota</taxon>
        <taxon>Spirochaetia</taxon>
        <taxon>Leptospirales</taxon>
        <taxon>Leptospiraceae</taxon>
        <taxon>Leptospira</taxon>
    </lineage>
</organism>
<name>A0ABX4NKN7_9LEPT</name>
<evidence type="ECO:0000313" key="2">
    <source>
        <dbReference type="EMBL" id="PJZ57232.1"/>
    </source>
</evidence>
<dbReference type="CDD" id="cd00267">
    <property type="entry name" value="ABC_ATPase"/>
    <property type="match status" value="1"/>
</dbReference>
<dbReference type="InterPro" id="IPR027417">
    <property type="entry name" value="P-loop_NTPase"/>
</dbReference>
<dbReference type="InterPro" id="IPR041685">
    <property type="entry name" value="AAA_GajA/Old/RecF-like"/>
</dbReference>
<protein>
    <recommendedName>
        <fullName evidence="1">AAA+ ATPase domain-containing protein</fullName>
    </recommendedName>
</protein>
<dbReference type="Pfam" id="PF13175">
    <property type="entry name" value="AAA_15"/>
    <property type="match status" value="1"/>
</dbReference>
<dbReference type="RefSeq" id="WP_100762537.1">
    <property type="nucleotide sequence ID" value="NZ_NPDS01000004.1"/>
</dbReference>
<dbReference type="SUPFAM" id="SSF52540">
    <property type="entry name" value="P-loop containing nucleoside triphosphate hydrolases"/>
    <property type="match status" value="1"/>
</dbReference>
<evidence type="ECO:0000313" key="3">
    <source>
        <dbReference type="Proteomes" id="UP000231879"/>
    </source>
</evidence>
<dbReference type="Proteomes" id="UP000231879">
    <property type="component" value="Unassembled WGS sequence"/>
</dbReference>
<dbReference type="PANTHER" id="PTHR43581">
    <property type="entry name" value="ATP/GTP PHOSPHATASE"/>
    <property type="match status" value="1"/>
</dbReference>
<comment type="caution">
    <text evidence="2">The sequence shown here is derived from an EMBL/GenBank/DDBJ whole genome shotgun (WGS) entry which is preliminary data.</text>
</comment>
<dbReference type="SMART" id="SM00382">
    <property type="entry name" value="AAA"/>
    <property type="match status" value="1"/>
</dbReference>
<dbReference type="EMBL" id="NPDS01000004">
    <property type="protein sequence ID" value="PJZ57232.1"/>
    <property type="molecule type" value="Genomic_DNA"/>
</dbReference>
<gene>
    <name evidence="2" type="ORF">CH367_10895</name>
</gene>
<dbReference type="InterPro" id="IPR051396">
    <property type="entry name" value="Bact_Antivir_Def_Nuclease"/>
</dbReference>
<accession>A0ABX4NKN7</accession>
<keyword evidence="3" id="KW-1185">Reference proteome</keyword>
<feature type="domain" description="AAA+ ATPase" evidence="1">
    <location>
        <begin position="50"/>
        <end position="315"/>
    </location>
</feature>
<dbReference type="PANTHER" id="PTHR43581:SF4">
    <property type="entry name" value="ATP_GTP PHOSPHATASE"/>
    <property type="match status" value="1"/>
</dbReference>
<evidence type="ECO:0000259" key="1">
    <source>
        <dbReference type="SMART" id="SM00382"/>
    </source>
</evidence>
<dbReference type="Gene3D" id="3.40.50.300">
    <property type="entry name" value="P-loop containing nucleotide triphosphate hydrolases"/>
    <property type="match status" value="1"/>
</dbReference>
<reference evidence="2 3" key="1">
    <citation type="submission" date="2017-07" db="EMBL/GenBank/DDBJ databases">
        <title>Leptospira spp. isolated from tropical soils.</title>
        <authorList>
            <person name="Thibeaux R."/>
            <person name="Iraola G."/>
            <person name="Ferres I."/>
            <person name="Bierque E."/>
            <person name="Girault D."/>
            <person name="Soupe-Gilbert M.-E."/>
            <person name="Picardeau M."/>
            <person name="Goarant C."/>
        </authorList>
    </citation>
    <scope>NUCLEOTIDE SEQUENCE [LARGE SCALE GENOMIC DNA]</scope>
    <source>
        <strain evidence="2 3">FH4-C-A1</strain>
    </source>
</reference>
<dbReference type="InterPro" id="IPR003593">
    <property type="entry name" value="AAA+_ATPase"/>
</dbReference>